<dbReference type="KEGG" id="mgod:E7746_07500"/>
<dbReference type="GO" id="GO:0016791">
    <property type="term" value="F:phosphatase activity"/>
    <property type="evidence" value="ECO:0007669"/>
    <property type="project" value="TreeGrafter"/>
</dbReference>
<evidence type="ECO:0000256" key="3">
    <source>
        <dbReference type="ARBA" id="ARBA00022801"/>
    </source>
</evidence>
<dbReference type="InterPro" id="IPR036412">
    <property type="entry name" value="HAD-like_sf"/>
</dbReference>
<dbReference type="Gene3D" id="1.10.150.520">
    <property type="match status" value="1"/>
</dbReference>
<dbReference type="Pfam" id="PF13419">
    <property type="entry name" value="HAD_2"/>
    <property type="match status" value="1"/>
</dbReference>
<dbReference type="GO" id="GO:0046872">
    <property type="term" value="F:metal ion binding"/>
    <property type="evidence" value="ECO:0007669"/>
    <property type="project" value="UniProtKB-KW"/>
</dbReference>
<dbReference type="SFLD" id="SFLDG01129">
    <property type="entry name" value="C1.5:_HAD__Beta-PGM__Phosphata"/>
    <property type="match status" value="1"/>
</dbReference>
<gene>
    <name evidence="5" type="ORF">E7746_07500</name>
</gene>
<dbReference type="PANTHER" id="PTHR46470">
    <property type="entry name" value="N-ACYLNEURAMINATE-9-PHOSPHATASE"/>
    <property type="match status" value="1"/>
</dbReference>
<dbReference type="Gene3D" id="3.40.50.1000">
    <property type="entry name" value="HAD superfamily/HAD-like"/>
    <property type="match status" value="1"/>
</dbReference>
<evidence type="ECO:0000256" key="4">
    <source>
        <dbReference type="ARBA" id="ARBA00022842"/>
    </source>
</evidence>
<comment type="cofactor">
    <cofactor evidence="1">
        <name>Mg(2+)</name>
        <dbReference type="ChEBI" id="CHEBI:18420"/>
    </cofactor>
</comment>
<dbReference type="GO" id="GO:0044281">
    <property type="term" value="P:small molecule metabolic process"/>
    <property type="evidence" value="ECO:0007669"/>
    <property type="project" value="UniProtKB-ARBA"/>
</dbReference>
<dbReference type="AlphaFoldDB" id="A0A4P7VIY3"/>
<dbReference type="NCBIfam" id="TIGR01549">
    <property type="entry name" value="HAD-SF-IA-v1"/>
    <property type="match status" value="1"/>
</dbReference>
<keyword evidence="4" id="KW-0460">Magnesium</keyword>
<keyword evidence="2" id="KW-0479">Metal-binding</keyword>
<dbReference type="OrthoDB" id="9809962at2"/>
<proteinExistence type="predicted"/>
<dbReference type="PANTHER" id="PTHR46470:SF2">
    <property type="entry name" value="GLYCERALDEHYDE 3-PHOSPHATE PHOSPHATASE"/>
    <property type="match status" value="1"/>
</dbReference>
<dbReference type="InterPro" id="IPR041492">
    <property type="entry name" value="HAD_2"/>
</dbReference>
<protein>
    <submittedName>
        <fullName evidence="5">HAD family hydrolase</fullName>
    </submittedName>
</protein>
<dbReference type="Proteomes" id="UP000297031">
    <property type="component" value="Chromosome"/>
</dbReference>
<evidence type="ECO:0000256" key="2">
    <source>
        <dbReference type="ARBA" id="ARBA00022723"/>
    </source>
</evidence>
<dbReference type="InterPro" id="IPR051400">
    <property type="entry name" value="HAD-like_hydrolase"/>
</dbReference>
<evidence type="ECO:0000313" key="6">
    <source>
        <dbReference type="Proteomes" id="UP000297031"/>
    </source>
</evidence>
<reference evidence="5 6" key="1">
    <citation type="submission" date="2019-02" db="EMBL/GenBank/DDBJ databases">
        <title>Isolation and identification of novel species under the genus Muribaculum.</title>
        <authorList>
            <person name="Miyake S."/>
            <person name="Ding Y."/>
            <person name="Low A."/>
            <person name="Soh M."/>
            <person name="Seedorf H."/>
        </authorList>
    </citation>
    <scope>NUCLEOTIDE SEQUENCE [LARGE SCALE GENOMIC DNA]</scope>
    <source>
        <strain evidence="5 6">TLL-A4</strain>
    </source>
</reference>
<dbReference type="InterPro" id="IPR023214">
    <property type="entry name" value="HAD_sf"/>
</dbReference>
<evidence type="ECO:0000313" key="5">
    <source>
        <dbReference type="EMBL" id="QCD35743.1"/>
    </source>
</evidence>
<name>A0A4P7VIY3_9BACT</name>
<accession>A0A4P7VIY3</accession>
<dbReference type="SUPFAM" id="SSF56784">
    <property type="entry name" value="HAD-like"/>
    <property type="match status" value="1"/>
</dbReference>
<keyword evidence="3 5" id="KW-0378">Hydrolase</keyword>
<dbReference type="RefSeq" id="WP_136410376.1">
    <property type="nucleotide sequence ID" value="NZ_CP039393.1"/>
</dbReference>
<keyword evidence="6" id="KW-1185">Reference proteome</keyword>
<evidence type="ECO:0000256" key="1">
    <source>
        <dbReference type="ARBA" id="ARBA00001946"/>
    </source>
</evidence>
<sequence>MMSRHRIAVFDLDDTLYHEHDYVVSAFSYIARDLSHRYALDYDAMVGAMMSAGNPFDNLLRYISHTAIPITEDVAWLVDTYRNHPPTLKLSADTKRTIEMLQAHNVELAIITDGRVTSQNNKIKALGLNRIVKPENIIISEAVGGDKLSGKPFELLVAQAGSDNEYTYIGDNPAKDFVWPNRHNWTTIALADTSGINIHRQEWDKFPAINRPQHIVDNLLDIVPLIVKPDIVN</sequence>
<dbReference type="SFLD" id="SFLDS00003">
    <property type="entry name" value="Haloacid_Dehalogenase"/>
    <property type="match status" value="1"/>
</dbReference>
<dbReference type="InterPro" id="IPR006439">
    <property type="entry name" value="HAD-SF_hydro_IA"/>
</dbReference>
<dbReference type="EMBL" id="CP039393">
    <property type="protein sequence ID" value="QCD35743.1"/>
    <property type="molecule type" value="Genomic_DNA"/>
</dbReference>
<organism evidence="5 6">
    <name type="scientific">Muribaculum gordoncarteri</name>
    <dbReference type="NCBI Taxonomy" id="2530390"/>
    <lineage>
        <taxon>Bacteria</taxon>
        <taxon>Pseudomonadati</taxon>
        <taxon>Bacteroidota</taxon>
        <taxon>Bacteroidia</taxon>
        <taxon>Bacteroidales</taxon>
        <taxon>Muribaculaceae</taxon>
        <taxon>Muribaculum</taxon>
    </lineage>
</organism>